<keyword evidence="4" id="KW-1185">Reference proteome</keyword>
<feature type="compositionally biased region" description="Low complexity" evidence="1">
    <location>
        <begin position="98"/>
        <end position="121"/>
    </location>
</feature>
<organism evidence="3 4">
    <name type="scientific">Rhynchosporium secalis</name>
    <name type="common">Barley scald fungus</name>
    <dbReference type="NCBI Taxonomy" id="38038"/>
    <lineage>
        <taxon>Eukaryota</taxon>
        <taxon>Fungi</taxon>
        <taxon>Dikarya</taxon>
        <taxon>Ascomycota</taxon>
        <taxon>Pezizomycotina</taxon>
        <taxon>Leotiomycetes</taxon>
        <taxon>Helotiales</taxon>
        <taxon>Ploettnerulaceae</taxon>
        <taxon>Rhynchosporium</taxon>
    </lineage>
</organism>
<dbReference type="EMBL" id="FJVC01000071">
    <property type="protein sequence ID" value="CZT42062.1"/>
    <property type="molecule type" value="Genomic_DNA"/>
</dbReference>
<sequence length="189" mass="20044">MTANQCRRPFLPTPIIGEDFSLCTLRIDAQQGSNEFLETITTCCKTAPIKRDFCWNYCAVEESQFSTWLACIEAIMPGTRDAACQRTDRSIVTYASTTPKTSTTTSSKTTTSSTSTAAPTAETRSNSDSAGRVNSRGTETLPTSGSNGTNATGGVPRPTDYVQAGTSKAFILSTGGMMCAFLALSALSL</sequence>
<evidence type="ECO:0000256" key="1">
    <source>
        <dbReference type="SAM" id="MobiDB-lite"/>
    </source>
</evidence>
<keyword evidence="2" id="KW-0812">Transmembrane</keyword>
<dbReference type="AlphaFoldDB" id="A0A1E1LYW6"/>
<evidence type="ECO:0000313" key="4">
    <source>
        <dbReference type="Proteomes" id="UP000177625"/>
    </source>
</evidence>
<feature type="compositionally biased region" description="Low complexity" evidence="1">
    <location>
        <begin position="143"/>
        <end position="154"/>
    </location>
</feature>
<name>A0A1E1LYW6_RHYSE</name>
<keyword evidence="2" id="KW-1133">Transmembrane helix</keyword>
<evidence type="ECO:0008006" key="5">
    <source>
        <dbReference type="Google" id="ProtNLM"/>
    </source>
</evidence>
<reference evidence="4" key="1">
    <citation type="submission" date="2016-03" db="EMBL/GenBank/DDBJ databases">
        <authorList>
            <person name="Guldener U."/>
        </authorList>
    </citation>
    <scope>NUCLEOTIDE SEQUENCE [LARGE SCALE GENOMIC DNA]</scope>
</reference>
<evidence type="ECO:0000256" key="2">
    <source>
        <dbReference type="SAM" id="Phobius"/>
    </source>
</evidence>
<gene>
    <name evidence="3" type="ORF">RSE6_01896</name>
</gene>
<keyword evidence="2" id="KW-0472">Membrane</keyword>
<feature type="region of interest" description="Disordered" evidence="1">
    <location>
        <begin position="98"/>
        <end position="159"/>
    </location>
</feature>
<feature type="transmembrane region" description="Helical" evidence="2">
    <location>
        <begin position="169"/>
        <end position="187"/>
    </location>
</feature>
<protein>
    <recommendedName>
        <fullName evidence="5">Extracellular membrane protein CFEM domain-containing protein</fullName>
    </recommendedName>
</protein>
<evidence type="ECO:0000313" key="3">
    <source>
        <dbReference type="EMBL" id="CZT42062.1"/>
    </source>
</evidence>
<dbReference type="Proteomes" id="UP000177625">
    <property type="component" value="Unassembled WGS sequence"/>
</dbReference>
<proteinExistence type="predicted"/>
<accession>A0A1E1LYW6</accession>